<feature type="transmembrane region" description="Helical" evidence="7">
    <location>
        <begin position="175"/>
        <end position="194"/>
    </location>
</feature>
<feature type="region of interest" description="Disordered" evidence="6">
    <location>
        <begin position="407"/>
        <end position="429"/>
    </location>
</feature>
<feature type="transmembrane region" description="Helical" evidence="7">
    <location>
        <begin position="20"/>
        <end position="42"/>
    </location>
</feature>
<protein>
    <submittedName>
        <fullName evidence="8">MFS transporter</fullName>
    </submittedName>
</protein>
<keyword evidence="3 7" id="KW-0812">Transmembrane</keyword>
<feature type="transmembrane region" description="Helical" evidence="7">
    <location>
        <begin position="145"/>
        <end position="169"/>
    </location>
</feature>
<dbReference type="Pfam" id="PF07690">
    <property type="entry name" value="MFS_1"/>
    <property type="match status" value="1"/>
</dbReference>
<dbReference type="EMBL" id="BMQD01000005">
    <property type="protein sequence ID" value="GGK60935.1"/>
    <property type="molecule type" value="Genomic_DNA"/>
</dbReference>
<evidence type="ECO:0000256" key="6">
    <source>
        <dbReference type="SAM" id="MobiDB-lite"/>
    </source>
</evidence>
<evidence type="ECO:0000256" key="2">
    <source>
        <dbReference type="ARBA" id="ARBA00022475"/>
    </source>
</evidence>
<feature type="transmembrane region" description="Helical" evidence="7">
    <location>
        <begin position="380"/>
        <end position="397"/>
    </location>
</feature>
<organism evidence="8 9">
    <name type="scientific">Planomonospora parontospora</name>
    <dbReference type="NCBI Taxonomy" id="58119"/>
    <lineage>
        <taxon>Bacteria</taxon>
        <taxon>Bacillati</taxon>
        <taxon>Actinomycetota</taxon>
        <taxon>Actinomycetes</taxon>
        <taxon>Streptosporangiales</taxon>
        <taxon>Streptosporangiaceae</taxon>
        <taxon>Planomonospora</taxon>
    </lineage>
</organism>
<dbReference type="PANTHER" id="PTHR23513:SF11">
    <property type="entry name" value="STAPHYLOFERRIN A TRANSPORTER"/>
    <property type="match status" value="1"/>
</dbReference>
<dbReference type="InterPro" id="IPR011701">
    <property type="entry name" value="MFS"/>
</dbReference>
<reference evidence="8" key="1">
    <citation type="journal article" date="2014" name="Int. J. Syst. Evol. Microbiol.">
        <title>Complete genome sequence of Corynebacterium casei LMG S-19264T (=DSM 44701T), isolated from a smear-ripened cheese.</title>
        <authorList>
            <consortium name="US DOE Joint Genome Institute (JGI-PGF)"/>
            <person name="Walter F."/>
            <person name="Albersmeier A."/>
            <person name="Kalinowski J."/>
            <person name="Ruckert C."/>
        </authorList>
    </citation>
    <scope>NUCLEOTIDE SEQUENCE</scope>
    <source>
        <strain evidence="8">JCM 3093</strain>
    </source>
</reference>
<evidence type="ECO:0000313" key="9">
    <source>
        <dbReference type="Proteomes" id="UP000627984"/>
    </source>
</evidence>
<dbReference type="Gene3D" id="1.20.1250.20">
    <property type="entry name" value="MFS general substrate transporter like domains"/>
    <property type="match status" value="1"/>
</dbReference>
<accession>A0AA37BF00</accession>
<comment type="subcellular location">
    <subcellularLocation>
        <location evidence="1">Cell membrane</location>
        <topology evidence="1">Multi-pass membrane protein</topology>
    </subcellularLocation>
</comment>
<dbReference type="RefSeq" id="WP_204054363.1">
    <property type="nucleotide sequence ID" value="NZ_BMQD01000005.1"/>
</dbReference>
<dbReference type="AlphaFoldDB" id="A0AA37BF00"/>
<evidence type="ECO:0000256" key="5">
    <source>
        <dbReference type="ARBA" id="ARBA00023136"/>
    </source>
</evidence>
<dbReference type="SUPFAM" id="SSF103473">
    <property type="entry name" value="MFS general substrate transporter"/>
    <property type="match status" value="1"/>
</dbReference>
<keyword evidence="2" id="KW-1003">Cell membrane</keyword>
<feature type="transmembrane region" description="Helical" evidence="7">
    <location>
        <begin position="54"/>
        <end position="74"/>
    </location>
</feature>
<proteinExistence type="predicted"/>
<feature type="transmembrane region" description="Helical" evidence="7">
    <location>
        <begin position="86"/>
        <end position="105"/>
    </location>
</feature>
<dbReference type="GO" id="GO:0005886">
    <property type="term" value="C:plasma membrane"/>
    <property type="evidence" value="ECO:0007669"/>
    <property type="project" value="UniProtKB-SubCell"/>
</dbReference>
<feature type="transmembrane region" description="Helical" evidence="7">
    <location>
        <begin position="111"/>
        <end position="133"/>
    </location>
</feature>
<evidence type="ECO:0000256" key="4">
    <source>
        <dbReference type="ARBA" id="ARBA00022989"/>
    </source>
</evidence>
<feature type="transmembrane region" description="Helical" evidence="7">
    <location>
        <begin position="288"/>
        <end position="306"/>
    </location>
</feature>
<dbReference type="Proteomes" id="UP000627984">
    <property type="component" value="Unassembled WGS sequence"/>
</dbReference>
<keyword evidence="4 7" id="KW-1133">Transmembrane helix</keyword>
<feature type="transmembrane region" description="Helical" evidence="7">
    <location>
        <begin position="225"/>
        <end position="247"/>
    </location>
</feature>
<gene>
    <name evidence="8" type="ORF">GCM10010126_20490</name>
</gene>
<feature type="transmembrane region" description="Helical" evidence="7">
    <location>
        <begin position="354"/>
        <end position="374"/>
    </location>
</feature>
<evidence type="ECO:0000256" key="1">
    <source>
        <dbReference type="ARBA" id="ARBA00004651"/>
    </source>
</evidence>
<dbReference type="PANTHER" id="PTHR23513">
    <property type="entry name" value="INTEGRAL MEMBRANE EFFLUX PROTEIN-RELATED"/>
    <property type="match status" value="1"/>
</dbReference>
<evidence type="ECO:0000256" key="7">
    <source>
        <dbReference type="SAM" id="Phobius"/>
    </source>
</evidence>
<feature type="transmembrane region" description="Helical" evidence="7">
    <location>
        <begin position="312"/>
        <end position="333"/>
    </location>
</feature>
<keyword evidence="5 7" id="KW-0472">Membrane</keyword>
<name>A0AA37BF00_9ACTN</name>
<dbReference type="GO" id="GO:0022857">
    <property type="term" value="F:transmembrane transporter activity"/>
    <property type="evidence" value="ECO:0007669"/>
    <property type="project" value="InterPro"/>
</dbReference>
<reference evidence="8" key="2">
    <citation type="submission" date="2022-09" db="EMBL/GenBank/DDBJ databases">
        <authorList>
            <person name="Sun Q."/>
            <person name="Ohkuma M."/>
        </authorList>
    </citation>
    <scope>NUCLEOTIDE SEQUENCE</scope>
    <source>
        <strain evidence="8">JCM 3093</strain>
    </source>
</reference>
<sequence length="429" mass="44251">MTTYRRDIDMLRDRRFSLLLAARTISVLGSSFAPVALAFGVLELPGATATTLSVVLTAEALPMVAFMLVGGVIADRFPRHRVMMAGEALNAAAFTCLAAMLLTGWTPLPALVTASACSGIAMAVLFPALTGIIPDVVPADRLQTANALLGLGANSSRVAGLVLSGATVVLIGGGWALAVSAAMFATAAVLIAALRLTPAERTAGEGHSVLADLRDGWREFVSRQWLWVVVAQFSVLVMAVQAAHGVLGPLVATERLGGAFAWSMILAGEAVGMIGGVFIAMRLRPRRPILVATLLTAPTGLPYLLLGSGAPLWTIVVGAVVMGVCFDVFGVLWSTTMQREIPAESLSRVSSYDALGSLMFGPIGLLVAGPVAALIGPEPALLGCAAIVTLSAAAALLSPGVRGLRAPEPEPVTVTDTDTDTDTDKVPSH</sequence>
<dbReference type="CDD" id="cd06173">
    <property type="entry name" value="MFS_MefA_like"/>
    <property type="match status" value="1"/>
</dbReference>
<feature type="transmembrane region" description="Helical" evidence="7">
    <location>
        <begin position="259"/>
        <end position="281"/>
    </location>
</feature>
<comment type="caution">
    <text evidence="8">The sequence shown here is derived from an EMBL/GenBank/DDBJ whole genome shotgun (WGS) entry which is preliminary data.</text>
</comment>
<evidence type="ECO:0000256" key="3">
    <source>
        <dbReference type="ARBA" id="ARBA00022692"/>
    </source>
</evidence>
<dbReference type="InterPro" id="IPR036259">
    <property type="entry name" value="MFS_trans_sf"/>
</dbReference>
<evidence type="ECO:0000313" key="8">
    <source>
        <dbReference type="EMBL" id="GGK60935.1"/>
    </source>
</evidence>